<proteinExistence type="predicted"/>
<reference evidence="1" key="2">
    <citation type="journal article" date="2015" name="Fish Shellfish Immunol.">
        <title>Early steps in the European eel (Anguilla anguilla)-Vibrio vulnificus interaction in the gills: Role of the RtxA13 toxin.</title>
        <authorList>
            <person name="Callol A."/>
            <person name="Pajuelo D."/>
            <person name="Ebbesson L."/>
            <person name="Teles M."/>
            <person name="MacKenzie S."/>
            <person name="Amaro C."/>
        </authorList>
    </citation>
    <scope>NUCLEOTIDE SEQUENCE</scope>
</reference>
<evidence type="ECO:0000313" key="1">
    <source>
        <dbReference type="EMBL" id="JAH22542.1"/>
    </source>
</evidence>
<protein>
    <submittedName>
        <fullName evidence="1">Uncharacterized protein</fullName>
    </submittedName>
</protein>
<accession>A0A0E9R1A6</accession>
<dbReference type="EMBL" id="GBXM01086035">
    <property type="protein sequence ID" value="JAH22542.1"/>
    <property type="molecule type" value="Transcribed_RNA"/>
</dbReference>
<organism evidence="1">
    <name type="scientific">Anguilla anguilla</name>
    <name type="common">European freshwater eel</name>
    <name type="synonym">Muraena anguilla</name>
    <dbReference type="NCBI Taxonomy" id="7936"/>
    <lineage>
        <taxon>Eukaryota</taxon>
        <taxon>Metazoa</taxon>
        <taxon>Chordata</taxon>
        <taxon>Craniata</taxon>
        <taxon>Vertebrata</taxon>
        <taxon>Euteleostomi</taxon>
        <taxon>Actinopterygii</taxon>
        <taxon>Neopterygii</taxon>
        <taxon>Teleostei</taxon>
        <taxon>Anguilliformes</taxon>
        <taxon>Anguillidae</taxon>
        <taxon>Anguilla</taxon>
    </lineage>
</organism>
<reference evidence="1" key="1">
    <citation type="submission" date="2014-11" db="EMBL/GenBank/DDBJ databases">
        <authorList>
            <person name="Amaro Gonzalez C."/>
        </authorList>
    </citation>
    <scope>NUCLEOTIDE SEQUENCE</scope>
</reference>
<dbReference type="AlphaFoldDB" id="A0A0E9R1A6"/>
<name>A0A0E9R1A6_ANGAN</name>
<sequence length="43" mass="4925">MAIFCSFSKWTERHYCLYAICTCILPLPGGDVKWETVSLITVQ</sequence>